<reference evidence="1 2" key="1">
    <citation type="submission" date="2020-09" db="EMBL/GenBank/DDBJ databases">
        <title>De no assembly of potato wild relative species, Solanum commersonii.</title>
        <authorList>
            <person name="Cho K."/>
        </authorList>
    </citation>
    <scope>NUCLEOTIDE SEQUENCE [LARGE SCALE GENOMIC DNA]</scope>
    <source>
        <strain evidence="1">LZ3.2</strain>
        <tissue evidence="1">Leaf</tissue>
    </source>
</reference>
<keyword evidence="2" id="KW-1185">Reference proteome</keyword>
<proteinExistence type="predicted"/>
<dbReference type="OrthoDB" id="1324592at2759"/>
<dbReference type="EMBL" id="JACXVP010000005">
    <property type="protein sequence ID" value="KAG5606597.1"/>
    <property type="molecule type" value="Genomic_DNA"/>
</dbReference>
<accession>A0A9J5Z319</accession>
<protein>
    <submittedName>
        <fullName evidence="1">Uncharacterized protein</fullName>
    </submittedName>
</protein>
<evidence type="ECO:0000313" key="2">
    <source>
        <dbReference type="Proteomes" id="UP000824120"/>
    </source>
</evidence>
<evidence type="ECO:0000313" key="1">
    <source>
        <dbReference type="EMBL" id="KAG5606597.1"/>
    </source>
</evidence>
<gene>
    <name evidence="1" type="ORF">H5410_028089</name>
</gene>
<comment type="caution">
    <text evidence="1">The sequence shown here is derived from an EMBL/GenBank/DDBJ whole genome shotgun (WGS) entry which is preliminary data.</text>
</comment>
<dbReference type="Proteomes" id="UP000824120">
    <property type="component" value="Chromosome 5"/>
</dbReference>
<dbReference type="AlphaFoldDB" id="A0A9J5Z319"/>
<name>A0A9J5Z319_SOLCO</name>
<organism evidence="1 2">
    <name type="scientific">Solanum commersonii</name>
    <name type="common">Commerson's wild potato</name>
    <name type="synonym">Commerson's nightshade</name>
    <dbReference type="NCBI Taxonomy" id="4109"/>
    <lineage>
        <taxon>Eukaryota</taxon>
        <taxon>Viridiplantae</taxon>
        <taxon>Streptophyta</taxon>
        <taxon>Embryophyta</taxon>
        <taxon>Tracheophyta</taxon>
        <taxon>Spermatophyta</taxon>
        <taxon>Magnoliopsida</taxon>
        <taxon>eudicotyledons</taxon>
        <taxon>Gunneridae</taxon>
        <taxon>Pentapetalae</taxon>
        <taxon>asterids</taxon>
        <taxon>lamiids</taxon>
        <taxon>Solanales</taxon>
        <taxon>Solanaceae</taxon>
        <taxon>Solanoideae</taxon>
        <taxon>Solaneae</taxon>
        <taxon>Solanum</taxon>
    </lineage>
</organism>
<sequence length="80" mass="9456">MKFKLSDLMDECIDEEQVPYILKLLSPRRQNDIPHIRAKKCMMRHILLGSFMCIPPPLERSRKVDAKLGVKFISSKWKEK</sequence>